<evidence type="ECO:0000313" key="10">
    <source>
        <dbReference type="Proteomes" id="UP000475385"/>
    </source>
</evidence>
<dbReference type="GO" id="GO:1904680">
    <property type="term" value="F:peptide transmembrane transporter activity"/>
    <property type="evidence" value="ECO:0007669"/>
    <property type="project" value="TreeGrafter"/>
</dbReference>
<comment type="caution">
    <text evidence="9">The sequence shown here is derived from an EMBL/GenBank/DDBJ whole genome shotgun (WGS) entry which is preliminary data.</text>
</comment>
<name>A0A6M1LKC1_9PROT</name>
<dbReference type="SUPFAM" id="SSF53850">
    <property type="entry name" value="Periplasmic binding protein-like II"/>
    <property type="match status" value="1"/>
</dbReference>
<comment type="similarity">
    <text evidence="3">Belongs to the bacterial solute-binding protein 5 family.</text>
</comment>
<feature type="domain" description="Solute-binding protein family 5" evidence="8">
    <location>
        <begin position="85"/>
        <end position="449"/>
    </location>
</feature>
<dbReference type="InterPro" id="IPR039424">
    <property type="entry name" value="SBP_5"/>
</dbReference>
<dbReference type="InterPro" id="IPR030678">
    <property type="entry name" value="Peptide/Ni-bd"/>
</dbReference>
<evidence type="ECO:0000259" key="8">
    <source>
        <dbReference type="Pfam" id="PF00496"/>
    </source>
</evidence>
<dbReference type="EMBL" id="JAAIKB010000004">
    <property type="protein sequence ID" value="NGM20785.1"/>
    <property type="molecule type" value="Genomic_DNA"/>
</dbReference>
<dbReference type="GO" id="GO:0042938">
    <property type="term" value="P:dipeptide transport"/>
    <property type="evidence" value="ECO:0007669"/>
    <property type="project" value="TreeGrafter"/>
</dbReference>
<dbReference type="Gene3D" id="3.40.190.10">
    <property type="entry name" value="Periplasmic binding protein-like II"/>
    <property type="match status" value="1"/>
</dbReference>
<evidence type="ECO:0000256" key="3">
    <source>
        <dbReference type="ARBA" id="ARBA00005695"/>
    </source>
</evidence>
<gene>
    <name evidence="9" type="ORF">G3576_12240</name>
</gene>
<reference evidence="9 10" key="2">
    <citation type="submission" date="2020-03" db="EMBL/GenBank/DDBJ databases">
        <title>Roseomonas stagni sp. nov., isolated from pond water in Japan.</title>
        <authorList>
            <person name="Furuhata K."/>
            <person name="Miyamoto H."/>
            <person name="Goto K."/>
        </authorList>
    </citation>
    <scope>NUCLEOTIDE SEQUENCE [LARGE SCALE GENOMIC DNA]</scope>
    <source>
        <strain evidence="9 10">PeD5</strain>
    </source>
</reference>
<evidence type="ECO:0000256" key="2">
    <source>
        <dbReference type="ARBA" id="ARBA00004418"/>
    </source>
</evidence>
<dbReference type="Pfam" id="PF00496">
    <property type="entry name" value="SBP_bac_5"/>
    <property type="match status" value="1"/>
</dbReference>
<dbReference type="InterPro" id="IPR006311">
    <property type="entry name" value="TAT_signal"/>
</dbReference>
<dbReference type="InterPro" id="IPR000914">
    <property type="entry name" value="SBP_5_dom"/>
</dbReference>
<dbReference type="PIRSF" id="PIRSF002741">
    <property type="entry name" value="MppA"/>
    <property type="match status" value="1"/>
</dbReference>
<dbReference type="Proteomes" id="UP000475385">
    <property type="component" value="Unassembled WGS sequence"/>
</dbReference>
<dbReference type="CDD" id="cd08512">
    <property type="entry name" value="PBP2_NikA_DppA_OppA_like_7"/>
    <property type="match status" value="1"/>
</dbReference>
<dbReference type="AlphaFoldDB" id="A0A6M1LKC1"/>
<accession>A0A6M1LKC1</accession>
<dbReference type="Gene3D" id="3.90.76.10">
    <property type="entry name" value="Dipeptide-binding Protein, Domain 1"/>
    <property type="match status" value="1"/>
</dbReference>
<dbReference type="PANTHER" id="PTHR30290:SF32">
    <property type="entry name" value="GLUTATHIONE-BINDING PROTEIN GSIB"/>
    <property type="match status" value="1"/>
</dbReference>
<keyword evidence="5" id="KW-0813">Transport</keyword>
<evidence type="ECO:0000256" key="5">
    <source>
        <dbReference type="ARBA" id="ARBA00022448"/>
    </source>
</evidence>
<comment type="subcellular location">
    <subcellularLocation>
        <location evidence="2">Periplasm</location>
    </subcellularLocation>
</comment>
<evidence type="ECO:0000256" key="1">
    <source>
        <dbReference type="ARBA" id="ARBA00003489"/>
    </source>
</evidence>
<proteinExistence type="inferred from homology"/>
<evidence type="ECO:0000256" key="6">
    <source>
        <dbReference type="ARBA" id="ARBA00022729"/>
    </source>
</evidence>
<reference evidence="9 10" key="1">
    <citation type="submission" date="2020-02" db="EMBL/GenBank/DDBJ databases">
        <authorList>
            <person name="Kim H.M."/>
            <person name="Jeon C.O."/>
        </authorList>
    </citation>
    <scope>NUCLEOTIDE SEQUENCE [LARGE SCALE GENOMIC DNA]</scope>
    <source>
        <strain evidence="9 10">PeD5</strain>
    </source>
</reference>
<dbReference type="PANTHER" id="PTHR30290">
    <property type="entry name" value="PERIPLASMIC BINDING COMPONENT OF ABC TRANSPORTER"/>
    <property type="match status" value="1"/>
</dbReference>
<comment type="function">
    <text evidence="1">Part of the ABC transporter complex GsiABCD involved in glutathione import. Binds glutathione.</text>
</comment>
<keyword evidence="10" id="KW-1185">Reference proteome</keyword>
<dbReference type="RefSeq" id="WP_164694687.1">
    <property type="nucleotide sequence ID" value="NZ_JAAIKB010000004.1"/>
</dbReference>
<protein>
    <recommendedName>
        <fullName evidence="4">Glutathione-binding protein GsiB</fullName>
    </recommendedName>
</protein>
<evidence type="ECO:0000313" key="9">
    <source>
        <dbReference type="EMBL" id="NGM20785.1"/>
    </source>
</evidence>
<organism evidence="9 10">
    <name type="scientific">Falsiroseomonas algicola</name>
    <dbReference type="NCBI Taxonomy" id="2716930"/>
    <lineage>
        <taxon>Bacteria</taxon>
        <taxon>Pseudomonadati</taxon>
        <taxon>Pseudomonadota</taxon>
        <taxon>Alphaproteobacteria</taxon>
        <taxon>Acetobacterales</taxon>
        <taxon>Roseomonadaceae</taxon>
        <taxon>Falsiroseomonas</taxon>
    </lineage>
</organism>
<dbReference type="PROSITE" id="PS51318">
    <property type="entry name" value="TAT"/>
    <property type="match status" value="1"/>
</dbReference>
<evidence type="ECO:0000256" key="4">
    <source>
        <dbReference type="ARBA" id="ARBA00017393"/>
    </source>
</evidence>
<keyword evidence="7" id="KW-0574">Periplasm</keyword>
<dbReference type="Gene3D" id="3.10.105.10">
    <property type="entry name" value="Dipeptide-binding Protein, Domain 3"/>
    <property type="match status" value="1"/>
</dbReference>
<dbReference type="GO" id="GO:0043190">
    <property type="term" value="C:ATP-binding cassette (ABC) transporter complex"/>
    <property type="evidence" value="ECO:0007669"/>
    <property type="project" value="InterPro"/>
</dbReference>
<sequence length="527" mass="59228">MAIERRDILLGTMAMAAGAPLATPALAQPRAGRTLLLAAPGAPEGFDGDALRPGTQETVVQVYEGLTRYGRVIRDGRPYLNPDVIEGHLAESWTTSPDGKTWVFKLRQGVRSFFGNEMTAADVEWGWAKSFAQRRTGAFIANVSNVTAVKAISKYEVEFTLSAPSMILLSALTLYLPAVYDSTEVKKHATPEDPWALKWMETNTAGFGAYHLESIRAGEQAVFVANPNYFREQPYFTRVVYRAVPSAASRITLLRSGQVQWIHRPLLQQVAELRNDRRVKTQDSFGRTISSVRMNLRFPPFDNKLVRQAFNYAVDKPALIQGVFFGLAEQARSIVPPIVAGYDPSFFNYDYDPAKARALLAQANFNFDQQIEILYSQIFNWEEPMSIQVAAQLQAVGVKARAVRISDSDMRARGAPNRQDMPMFSFEDGPIVLDPVYATFLLAHSQGVSNRARFADPRMDAIIDEARQTLDVPRRNELMRQAQQLWMEEAPWIVTVYPTVWEAMAGNISGWCPHPDEHERWYDLKVA</sequence>
<evidence type="ECO:0000256" key="7">
    <source>
        <dbReference type="ARBA" id="ARBA00022764"/>
    </source>
</evidence>
<keyword evidence="6" id="KW-0732">Signal</keyword>
<dbReference type="GO" id="GO:0030288">
    <property type="term" value="C:outer membrane-bounded periplasmic space"/>
    <property type="evidence" value="ECO:0007669"/>
    <property type="project" value="TreeGrafter"/>
</dbReference>